<proteinExistence type="predicted"/>
<evidence type="ECO:0000256" key="1">
    <source>
        <dbReference type="SAM" id="MobiDB-lite"/>
    </source>
</evidence>
<reference evidence="2" key="1">
    <citation type="submission" date="2021-06" db="EMBL/GenBank/DDBJ databases">
        <title>Complete genome sequence of Nocardioides sp. G188.</title>
        <authorList>
            <person name="Im W.-T."/>
        </authorList>
    </citation>
    <scope>NUCLEOTIDE SEQUENCE</scope>
    <source>
        <strain evidence="2">G188</strain>
    </source>
</reference>
<feature type="region of interest" description="Disordered" evidence="1">
    <location>
        <begin position="1"/>
        <end position="32"/>
    </location>
</feature>
<evidence type="ECO:0008006" key="4">
    <source>
        <dbReference type="Google" id="ProtNLM"/>
    </source>
</evidence>
<evidence type="ECO:0000313" key="2">
    <source>
        <dbReference type="EMBL" id="QWZ07735.1"/>
    </source>
</evidence>
<feature type="compositionally biased region" description="Basic and acidic residues" evidence="1">
    <location>
        <begin position="1"/>
        <end position="21"/>
    </location>
</feature>
<protein>
    <recommendedName>
        <fullName evidence="4">SGNH/GDSL hydrolase family protein</fullName>
    </recommendedName>
</protein>
<gene>
    <name evidence="2" type="ORF">KRR39_20450</name>
</gene>
<accession>A0A975SXF7</accession>
<evidence type="ECO:0000313" key="3">
    <source>
        <dbReference type="Proteomes" id="UP000683575"/>
    </source>
</evidence>
<dbReference type="EMBL" id="CP077062">
    <property type="protein sequence ID" value="QWZ07735.1"/>
    <property type="molecule type" value="Genomic_DNA"/>
</dbReference>
<dbReference type="RefSeq" id="WP_216939245.1">
    <property type="nucleotide sequence ID" value="NZ_CP077062.1"/>
</dbReference>
<dbReference type="KEGG" id="nps:KRR39_20450"/>
<dbReference type="AlphaFoldDB" id="A0A975SXF7"/>
<name>A0A975SXF7_9ACTN</name>
<dbReference type="Proteomes" id="UP000683575">
    <property type="component" value="Chromosome"/>
</dbReference>
<keyword evidence="3" id="KW-1185">Reference proteome</keyword>
<organism evidence="2 3">
    <name type="scientific">Nocardioides panacis</name>
    <dbReference type="NCBI Taxonomy" id="2849501"/>
    <lineage>
        <taxon>Bacteria</taxon>
        <taxon>Bacillati</taxon>
        <taxon>Actinomycetota</taxon>
        <taxon>Actinomycetes</taxon>
        <taxon>Propionibacteriales</taxon>
        <taxon>Nocardioidaceae</taxon>
        <taxon>Nocardioides</taxon>
    </lineage>
</organism>
<sequence>MADQRATPDEVRIRTSPREPVTDPTLGIEVPRPPAAAPARHRLVTLGDSLTQGFMSAAVHRTDVSWPAIAAYELGLTAEQFTFPTYEWPTGPGGLPLDLERLARAFEKRFGAHLDFWEIVTAGLWLRSYLDRIEDYWERGDGSRTPPGGAPFHNTAVYGWDLLDPQLLTAPMVASRLAGPTRDDVLSQLVEHHQDRAAWPVLQRARRGNRGRTVLDAVTDMSRPAQGVETLVVVLGANNALGSVVTLEPAWTPEGYDDLPPEERLTARVGCNLWRPSAFAADWSLLEEKLRGVAAQHVIIATVPSVTIAPIARGTFTKVRPESRYFPYYTRPWVTDEDFDPRRDPHLTADEARAIDSAIDSYNETMIGSVAAARTDGLDWYVFDMGLLLDRLATRRYIDSPWARPAWWTPYELPPALRALDPVPNTRFFRAGPEGRTDGGLFSLDGVHPTTSAYGILAQEVIKVMELAGVEFADRQGQPRTGPVRVDFERLLRADTLLSDPPAAVSNTLSLLGWLDDRLDLVTRFLPFVHSPL</sequence>